<dbReference type="InterPro" id="IPR012795">
    <property type="entry name" value="tRNA_Ile_lys_synt_N"/>
</dbReference>
<dbReference type="SMART" id="SM00977">
    <property type="entry name" value="TilS_C"/>
    <property type="match status" value="1"/>
</dbReference>
<proteinExistence type="inferred from homology"/>
<dbReference type="PANTHER" id="PTHR43033:SF1">
    <property type="entry name" value="TRNA(ILE)-LYSIDINE SYNTHASE-RELATED"/>
    <property type="match status" value="1"/>
</dbReference>
<keyword evidence="11" id="KW-1185">Reference proteome</keyword>
<protein>
    <recommendedName>
        <fullName evidence="8">tRNA(Ile)-lysidine synthase</fullName>
        <ecNumber evidence="8">6.3.4.19</ecNumber>
    </recommendedName>
    <alternativeName>
        <fullName evidence="8">tRNA(Ile)-2-lysyl-cytidine synthase</fullName>
    </alternativeName>
    <alternativeName>
        <fullName evidence="8">tRNA(Ile)-lysidine synthetase</fullName>
    </alternativeName>
</protein>
<gene>
    <name evidence="8 10" type="primary">tilS</name>
    <name evidence="10" type="ORF">H3H36_07425</name>
</gene>
<comment type="subcellular location">
    <subcellularLocation>
        <location evidence="1 8">Cytoplasm</location>
    </subcellularLocation>
</comment>
<dbReference type="InterPro" id="IPR012796">
    <property type="entry name" value="Lysidine-tRNA-synth_C"/>
</dbReference>
<comment type="caution">
    <text evidence="10">The sequence shown here is derived from an EMBL/GenBank/DDBJ whole genome shotgun (WGS) entry which is preliminary data.</text>
</comment>
<comment type="function">
    <text evidence="8">Ligates lysine onto the cytidine present at position 34 of the AUA codon-specific tRNA(Ile) that contains the anticodon CAU, in an ATP-dependent manner. Cytidine is converted to lysidine, thus changing the amino acid specificity of the tRNA from methionine to isoleucine.</text>
</comment>
<keyword evidence="3 8" id="KW-0436">Ligase</keyword>
<dbReference type="GO" id="GO:0032267">
    <property type="term" value="F:tRNA(Ile)-lysidine synthase activity"/>
    <property type="evidence" value="ECO:0007669"/>
    <property type="project" value="UniProtKB-EC"/>
</dbReference>
<name>A0A7W2EG09_9BURK</name>
<dbReference type="SUPFAM" id="SSF82829">
    <property type="entry name" value="MesJ substrate recognition domain-like"/>
    <property type="match status" value="1"/>
</dbReference>
<dbReference type="AlphaFoldDB" id="A0A7W2EG09"/>
<evidence type="ECO:0000256" key="5">
    <source>
        <dbReference type="ARBA" id="ARBA00022741"/>
    </source>
</evidence>
<accession>A0A7W2EG09</accession>
<dbReference type="Pfam" id="PF09179">
    <property type="entry name" value="TilS"/>
    <property type="match status" value="1"/>
</dbReference>
<dbReference type="Proteomes" id="UP000566711">
    <property type="component" value="Unassembled WGS sequence"/>
</dbReference>
<dbReference type="CDD" id="cd01992">
    <property type="entry name" value="TilS_N"/>
    <property type="match status" value="1"/>
</dbReference>
<dbReference type="Gene3D" id="1.20.59.20">
    <property type="match status" value="1"/>
</dbReference>
<evidence type="ECO:0000259" key="9">
    <source>
        <dbReference type="SMART" id="SM00977"/>
    </source>
</evidence>
<dbReference type="NCBIfam" id="TIGR02432">
    <property type="entry name" value="lysidine_TilS_N"/>
    <property type="match status" value="1"/>
</dbReference>
<comment type="catalytic activity">
    <reaction evidence="7 8">
        <text>cytidine(34) in tRNA(Ile2) + L-lysine + ATP = lysidine(34) in tRNA(Ile2) + AMP + diphosphate + H(+)</text>
        <dbReference type="Rhea" id="RHEA:43744"/>
        <dbReference type="Rhea" id="RHEA-COMP:10625"/>
        <dbReference type="Rhea" id="RHEA-COMP:10670"/>
        <dbReference type="ChEBI" id="CHEBI:15378"/>
        <dbReference type="ChEBI" id="CHEBI:30616"/>
        <dbReference type="ChEBI" id="CHEBI:32551"/>
        <dbReference type="ChEBI" id="CHEBI:33019"/>
        <dbReference type="ChEBI" id="CHEBI:82748"/>
        <dbReference type="ChEBI" id="CHEBI:83665"/>
        <dbReference type="ChEBI" id="CHEBI:456215"/>
        <dbReference type="EC" id="6.3.4.19"/>
    </reaction>
</comment>
<dbReference type="Gene3D" id="3.40.50.620">
    <property type="entry name" value="HUPs"/>
    <property type="match status" value="1"/>
</dbReference>
<keyword evidence="2 8" id="KW-0963">Cytoplasm</keyword>
<comment type="similarity">
    <text evidence="8">Belongs to the tRNA(Ile)-lysidine synthase family.</text>
</comment>
<feature type="binding site" evidence="8">
    <location>
        <begin position="38"/>
        <end position="43"/>
    </location>
    <ligand>
        <name>ATP</name>
        <dbReference type="ChEBI" id="CHEBI:30616"/>
    </ligand>
</feature>
<dbReference type="NCBIfam" id="TIGR02433">
    <property type="entry name" value="lysidine_TilS_C"/>
    <property type="match status" value="1"/>
</dbReference>
<dbReference type="InterPro" id="IPR014729">
    <property type="entry name" value="Rossmann-like_a/b/a_fold"/>
</dbReference>
<dbReference type="GO" id="GO:0005524">
    <property type="term" value="F:ATP binding"/>
    <property type="evidence" value="ECO:0007669"/>
    <property type="project" value="UniProtKB-UniRule"/>
</dbReference>
<evidence type="ECO:0000256" key="6">
    <source>
        <dbReference type="ARBA" id="ARBA00022840"/>
    </source>
</evidence>
<dbReference type="HAMAP" id="MF_01161">
    <property type="entry name" value="tRNA_Ile_lys_synt"/>
    <property type="match status" value="1"/>
</dbReference>
<keyword evidence="6 8" id="KW-0067">ATP-binding</keyword>
<evidence type="ECO:0000256" key="8">
    <source>
        <dbReference type="HAMAP-Rule" id="MF_01161"/>
    </source>
</evidence>
<dbReference type="EC" id="6.3.4.19" evidence="8"/>
<dbReference type="SUPFAM" id="SSF52402">
    <property type="entry name" value="Adenine nucleotide alpha hydrolases-like"/>
    <property type="match status" value="1"/>
</dbReference>
<evidence type="ECO:0000256" key="2">
    <source>
        <dbReference type="ARBA" id="ARBA00022490"/>
    </source>
</evidence>
<reference evidence="10 11" key="1">
    <citation type="submission" date="2020-07" db="EMBL/GenBank/DDBJ databases">
        <title>Novel species isolated from subtropical streams in China.</title>
        <authorList>
            <person name="Lu H."/>
        </authorList>
    </citation>
    <scope>NUCLEOTIDE SEQUENCE [LARGE SCALE GENOMIC DNA]</scope>
    <source>
        <strain evidence="10 11">FT3S</strain>
    </source>
</reference>
<keyword evidence="4 8" id="KW-0819">tRNA processing</keyword>
<dbReference type="InterPro" id="IPR015262">
    <property type="entry name" value="tRNA_Ile_lys_synt_subst-bd"/>
</dbReference>
<evidence type="ECO:0000256" key="7">
    <source>
        <dbReference type="ARBA" id="ARBA00048539"/>
    </source>
</evidence>
<feature type="domain" description="Lysidine-tRNA(Ile) synthetase C-terminal" evidence="9">
    <location>
        <begin position="393"/>
        <end position="466"/>
    </location>
</feature>
<evidence type="ECO:0000256" key="3">
    <source>
        <dbReference type="ARBA" id="ARBA00022598"/>
    </source>
</evidence>
<evidence type="ECO:0000313" key="11">
    <source>
        <dbReference type="Proteomes" id="UP000566711"/>
    </source>
</evidence>
<dbReference type="EMBL" id="JACEZS010000004">
    <property type="protein sequence ID" value="MBA5605189.1"/>
    <property type="molecule type" value="Genomic_DNA"/>
</dbReference>
<dbReference type="PANTHER" id="PTHR43033">
    <property type="entry name" value="TRNA(ILE)-LYSIDINE SYNTHASE-RELATED"/>
    <property type="match status" value="1"/>
</dbReference>
<comment type="domain">
    <text evidence="8">The N-terminal region contains the highly conserved SGGXDS motif, predicted to be a P-loop motif involved in ATP binding.</text>
</comment>
<dbReference type="GO" id="GO:0006400">
    <property type="term" value="P:tRNA modification"/>
    <property type="evidence" value="ECO:0007669"/>
    <property type="project" value="UniProtKB-UniRule"/>
</dbReference>
<organism evidence="10 11">
    <name type="scientific">Rugamonas fusca</name>
    <dbReference type="NCBI Taxonomy" id="2758568"/>
    <lineage>
        <taxon>Bacteria</taxon>
        <taxon>Pseudomonadati</taxon>
        <taxon>Pseudomonadota</taxon>
        <taxon>Betaproteobacteria</taxon>
        <taxon>Burkholderiales</taxon>
        <taxon>Oxalobacteraceae</taxon>
        <taxon>Telluria group</taxon>
        <taxon>Rugamonas</taxon>
    </lineage>
</organism>
<evidence type="ECO:0000313" key="10">
    <source>
        <dbReference type="EMBL" id="MBA5605189.1"/>
    </source>
</evidence>
<keyword evidence="5 8" id="KW-0547">Nucleotide-binding</keyword>
<evidence type="ECO:0000256" key="1">
    <source>
        <dbReference type="ARBA" id="ARBA00004496"/>
    </source>
</evidence>
<dbReference type="InterPro" id="IPR011063">
    <property type="entry name" value="TilS/TtcA_N"/>
</dbReference>
<dbReference type="SUPFAM" id="SSF56037">
    <property type="entry name" value="PheT/TilS domain"/>
    <property type="match status" value="1"/>
</dbReference>
<sequence length="469" mass="51513">MFLERRLSKQQIPTLASTFVQTLDAMGQGAARMAVALSGGLDSSALLHLAHAWAQEHGAALHAFHVHHGLSPNADAWQAHCEQACAALGVPFAARRVQLDPAAGTGTEAAARKARYAALGGMCREHGVTLLLTAHHLDDQAETVLLQLLRGSGPAGLSGMDAANAAPGLLDNDTLLMARPLLSASRPQLEAYVAEHGIAYVNDESNSDPRFARNALRHQVMPALAQAFPGFQQRFARSAAHAQSAQRLLTEIAQQDLAACLDGDCIDIGHLRQLSLDRSYNLLRHWFGTRQLRMPSTAWLSEMVTQLLEARYDAQLLVTHPDCHVRRHRDRLYLTPKLADLPGTREDQFDQSPGQDFVWQGEASQAFPAYGGVLHFDRADQGFAPDWLRAQALVIEFRRGGERLKLAPNRSTRPLKYHYQECGIPAWERGRLPVVRTAADVLYAAGLGMDCRHVSDEAGQRIALRWESV</sequence>
<dbReference type="InterPro" id="IPR012094">
    <property type="entry name" value="tRNA_Ile_lys_synt"/>
</dbReference>
<dbReference type="Pfam" id="PF11734">
    <property type="entry name" value="TilS_C"/>
    <property type="match status" value="1"/>
</dbReference>
<evidence type="ECO:0000256" key="4">
    <source>
        <dbReference type="ARBA" id="ARBA00022694"/>
    </source>
</evidence>
<dbReference type="GO" id="GO:0005737">
    <property type="term" value="C:cytoplasm"/>
    <property type="evidence" value="ECO:0007669"/>
    <property type="project" value="UniProtKB-SubCell"/>
</dbReference>
<dbReference type="Pfam" id="PF01171">
    <property type="entry name" value="ATP_bind_3"/>
    <property type="match status" value="1"/>
</dbReference>